<evidence type="ECO:0000256" key="1">
    <source>
        <dbReference type="SAM" id="Phobius"/>
    </source>
</evidence>
<evidence type="ECO:0000313" key="2">
    <source>
        <dbReference type="EMBL" id="MFC4360515.1"/>
    </source>
</evidence>
<dbReference type="InterPro" id="IPR055943">
    <property type="entry name" value="DUF7521"/>
</dbReference>
<dbReference type="RefSeq" id="WP_267620767.1">
    <property type="nucleotide sequence ID" value="NZ_JAODIW010000005.1"/>
</dbReference>
<dbReference type="EMBL" id="JBHSDS010000017">
    <property type="protein sequence ID" value="MFC4360515.1"/>
    <property type="molecule type" value="Genomic_DNA"/>
</dbReference>
<comment type="caution">
    <text evidence="2">The sequence shown here is derived from an EMBL/GenBank/DDBJ whole genome shotgun (WGS) entry which is preliminary data.</text>
</comment>
<dbReference type="AlphaFoldDB" id="A0ABD5PI25"/>
<keyword evidence="3" id="KW-1185">Reference proteome</keyword>
<organism evidence="2 3">
    <name type="scientific">Halobium salinum</name>
    <dbReference type="NCBI Taxonomy" id="1364940"/>
    <lineage>
        <taxon>Archaea</taxon>
        <taxon>Methanobacteriati</taxon>
        <taxon>Methanobacteriota</taxon>
        <taxon>Stenosarchaea group</taxon>
        <taxon>Halobacteria</taxon>
        <taxon>Halobacteriales</taxon>
        <taxon>Haloferacaceae</taxon>
        <taxon>Halobium</taxon>
    </lineage>
</organism>
<keyword evidence="1" id="KW-0812">Transmembrane</keyword>
<proteinExistence type="predicted"/>
<feature type="transmembrane region" description="Helical" evidence="1">
    <location>
        <begin position="36"/>
        <end position="59"/>
    </location>
</feature>
<reference evidence="2 3" key="1">
    <citation type="journal article" date="2019" name="Int. J. Syst. Evol. Microbiol.">
        <title>The Global Catalogue of Microorganisms (GCM) 10K type strain sequencing project: providing services to taxonomists for standard genome sequencing and annotation.</title>
        <authorList>
            <consortium name="The Broad Institute Genomics Platform"/>
            <consortium name="The Broad Institute Genome Sequencing Center for Infectious Disease"/>
            <person name="Wu L."/>
            <person name="Ma J."/>
        </authorList>
    </citation>
    <scope>NUCLEOTIDE SEQUENCE [LARGE SCALE GENOMIC DNA]</scope>
    <source>
        <strain evidence="2 3">CGMCC 1.12553</strain>
    </source>
</reference>
<dbReference type="Proteomes" id="UP001595921">
    <property type="component" value="Unassembled WGS sequence"/>
</dbReference>
<evidence type="ECO:0000313" key="3">
    <source>
        <dbReference type="Proteomes" id="UP001595921"/>
    </source>
</evidence>
<feature type="transmembrane region" description="Helical" evidence="1">
    <location>
        <begin position="65"/>
        <end position="86"/>
    </location>
</feature>
<feature type="transmembrane region" description="Helical" evidence="1">
    <location>
        <begin position="6"/>
        <end position="24"/>
    </location>
</feature>
<sequence length="87" mass="9439">MSTVLVAGNLLAIALGYFIAYQSYRGYRRNDSSTMLFISIGFLLVSTSQAMDCTVLSFLSDPIPAASYVRTGFILGGMASISYSLYQ</sequence>
<keyword evidence="1" id="KW-0472">Membrane</keyword>
<protein>
    <submittedName>
        <fullName evidence="2">Uncharacterized protein</fullName>
    </submittedName>
</protein>
<keyword evidence="1" id="KW-1133">Transmembrane helix</keyword>
<dbReference type="Pfam" id="PF24365">
    <property type="entry name" value="DUF7521"/>
    <property type="match status" value="1"/>
</dbReference>
<accession>A0ABD5PI25</accession>
<gene>
    <name evidence="2" type="ORF">ACFO0N_21420</name>
</gene>
<name>A0ABD5PI25_9EURY</name>